<dbReference type="InterPro" id="IPR024607">
    <property type="entry name" value="Sulfatase_CS"/>
</dbReference>
<keyword evidence="4" id="KW-0325">Glycoprotein</keyword>
<evidence type="ECO:0000259" key="8">
    <source>
        <dbReference type="Pfam" id="PF00884"/>
    </source>
</evidence>
<dbReference type="GO" id="GO:0004065">
    <property type="term" value="F:arylsulfatase activity"/>
    <property type="evidence" value="ECO:0007669"/>
    <property type="project" value="UniProtKB-UniRule"/>
</dbReference>
<comment type="similarity">
    <text evidence="1 5">Belongs to the sulfatase family.</text>
</comment>
<dbReference type="CDD" id="cd16147">
    <property type="entry name" value="G6S"/>
    <property type="match status" value="1"/>
</dbReference>
<dbReference type="SUPFAM" id="SSF53649">
    <property type="entry name" value="Alkaline phosphatase-like"/>
    <property type="match status" value="1"/>
</dbReference>
<keyword evidence="2 7" id="KW-0732">Signal</keyword>
<dbReference type="GO" id="GO:0005539">
    <property type="term" value="F:glycosaminoglycan binding"/>
    <property type="evidence" value="ECO:0007669"/>
    <property type="project" value="TreeGrafter"/>
</dbReference>
<comment type="catalytic activity">
    <reaction evidence="5">
        <text>an aryl sulfate + H2O = a phenol + sulfate + H(+)</text>
        <dbReference type="Rhea" id="RHEA:17261"/>
        <dbReference type="ChEBI" id="CHEBI:15377"/>
        <dbReference type="ChEBI" id="CHEBI:15378"/>
        <dbReference type="ChEBI" id="CHEBI:16189"/>
        <dbReference type="ChEBI" id="CHEBI:33853"/>
        <dbReference type="ChEBI" id="CHEBI:140317"/>
        <dbReference type="EC" id="3.1.6.1"/>
    </reaction>
</comment>
<protein>
    <recommendedName>
        <fullName evidence="5">Arylsulfatase</fullName>
        <shortName evidence="5">AS</shortName>
        <ecNumber evidence="5">3.1.6.1</ecNumber>
    </recommendedName>
    <alternativeName>
        <fullName evidence="5">Aryl-sulfate sulphohydrolase</fullName>
    </alternativeName>
</protein>
<dbReference type="PANTHER" id="PTHR43108:SF8">
    <property type="entry name" value="SD21168P"/>
    <property type="match status" value="1"/>
</dbReference>
<dbReference type="PIRSF" id="PIRSF000972">
    <property type="entry name" value="Arylsulf_plant"/>
    <property type="match status" value="1"/>
</dbReference>
<feature type="chain" id="PRO_5042471295" description="Arylsulfatase" evidence="7">
    <location>
        <begin position="19"/>
        <end position="573"/>
    </location>
</feature>
<comment type="PTM">
    <text evidence="6">The conversion to 3-oxoalanine (also known as C-formylglycine, FGly), of a serine or cysteine residue in prokaryotes and of a cysteine residue in eukaryotes, is critical for catalytic activity.</text>
</comment>
<dbReference type="EC" id="3.1.6.1" evidence="5"/>
<evidence type="ECO:0000313" key="10">
    <source>
        <dbReference type="Proteomes" id="UP001227192"/>
    </source>
</evidence>
<keyword evidence="3 5" id="KW-0378">Hydrolase</keyword>
<reference evidence="9" key="2">
    <citation type="journal article" date="2016" name="Fungal Biol.">
        <title>Ochratoxin A production by Penicillium thymicola.</title>
        <authorList>
            <person name="Nguyen H.D.T."/>
            <person name="McMullin D.R."/>
            <person name="Ponomareva E."/>
            <person name="Riley R."/>
            <person name="Pomraning K.R."/>
            <person name="Baker S.E."/>
            <person name="Seifert K.A."/>
        </authorList>
    </citation>
    <scope>NUCLEOTIDE SEQUENCE</scope>
    <source>
        <strain evidence="9">DAOM 180753</strain>
    </source>
</reference>
<dbReference type="InterPro" id="IPR000917">
    <property type="entry name" value="Sulfatase_N"/>
</dbReference>
<dbReference type="Gene3D" id="3.40.720.10">
    <property type="entry name" value="Alkaline Phosphatase, subunit A"/>
    <property type="match status" value="1"/>
</dbReference>
<evidence type="ECO:0000256" key="2">
    <source>
        <dbReference type="ARBA" id="ARBA00022729"/>
    </source>
</evidence>
<evidence type="ECO:0000256" key="1">
    <source>
        <dbReference type="ARBA" id="ARBA00008779"/>
    </source>
</evidence>
<evidence type="ECO:0000256" key="6">
    <source>
        <dbReference type="PIRSR" id="PIRSR000972-50"/>
    </source>
</evidence>
<evidence type="ECO:0000256" key="4">
    <source>
        <dbReference type="ARBA" id="ARBA00023180"/>
    </source>
</evidence>
<sequence>MKLKILLSLGCLVSSVATDDSYEDSKVSDQLPAASKPNFLFIMTDDQDLRLNSMSYMPLTIKHMAKKGTTFANHFVTTALCCPSRVSLLTGRQAHNTNVTDVNPPWGGYPKFVERGFNENYLPVWMQQAGYDTYYTGKLMNGQSLENYASPHAAGFNGSDFLLDPYTYDFLNTTYQRNHEKPTNYLGRHTTEVIREKAMGFLDDALVSERPFFMAVTPIAPHSNMNGTDGDGVMGDPIPEEHHKHLFPDARVPRTANFNPKHPSGVSWIHDLPYQNQTVIDYNDHYYRQRLRSLQGVDELVDQLITRLERSGKINNTFIVYTSDNGFHISQHRLPPGKTCGFEEDIRVPFILRGPGIAENLTDNRVTTHIDIAPTIFQLAGLDPRSDFDGTPMPTSKTSGDLHEHIAVEFWGRGILEGAFSKPGAQFVPNNTFKAVRVLAPDYNLFYSVWCNNEHELYDMTTDPYQVNNLWKRGAKRVKILGHPMSKVIPRLDALLMVLKSCIGSECIKPWDTLHPDGSVASLRDALDDKYDDFYQSQPKVSFDRCVYGYEIDAEGPQHALAFRDGYSVESWV</sequence>
<dbReference type="InterPro" id="IPR017850">
    <property type="entry name" value="Alkaline_phosphatase_core_sf"/>
</dbReference>
<proteinExistence type="inferred from homology"/>
<dbReference type="PANTHER" id="PTHR43108">
    <property type="entry name" value="N-ACETYLGLUCOSAMINE-6-SULFATASE FAMILY MEMBER"/>
    <property type="match status" value="1"/>
</dbReference>
<reference evidence="9" key="1">
    <citation type="submission" date="2015-06" db="EMBL/GenBank/DDBJ databases">
        <authorList>
            <person name="Nguyen H."/>
        </authorList>
    </citation>
    <scope>NUCLEOTIDE SEQUENCE</scope>
    <source>
        <strain evidence="9">DAOM 180753</strain>
    </source>
</reference>
<evidence type="ECO:0000256" key="3">
    <source>
        <dbReference type="ARBA" id="ARBA00022801"/>
    </source>
</evidence>
<gene>
    <name evidence="9" type="ORF">VN97_g6943</name>
</gene>
<accession>A0AAI9TGM1</accession>
<organism evidence="9 10">
    <name type="scientific">Penicillium thymicola</name>
    <dbReference type="NCBI Taxonomy" id="293382"/>
    <lineage>
        <taxon>Eukaryota</taxon>
        <taxon>Fungi</taxon>
        <taxon>Dikarya</taxon>
        <taxon>Ascomycota</taxon>
        <taxon>Pezizomycotina</taxon>
        <taxon>Eurotiomycetes</taxon>
        <taxon>Eurotiomycetidae</taxon>
        <taxon>Eurotiales</taxon>
        <taxon>Aspergillaceae</taxon>
        <taxon>Penicillium</taxon>
    </lineage>
</organism>
<feature type="signal peptide" evidence="7">
    <location>
        <begin position="1"/>
        <end position="18"/>
    </location>
</feature>
<feature type="domain" description="Sulfatase N-terminal" evidence="8">
    <location>
        <begin position="37"/>
        <end position="381"/>
    </location>
</feature>
<dbReference type="FunFam" id="3.40.720.10:FF:000051">
    <property type="entry name" value="Arylsulfatase"/>
    <property type="match status" value="1"/>
</dbReference>
<dbReference type="AlphaFoldDB" id="A0AAI9TGM1"/>
<evidence type="ECO:0000256" key="5">
    <source>
        <dbReference type="PIRNR" id="PIRNR000972"/>
    </source>
</evidence>
<name>A0AAI9TGM1_PENTH</name>
<comment type="caution">
    <text evidence="9">The sequence shown here is derived from an EMBL/GenBank/DDBJ whole genome shotgun (WGS) entry which is preliminary data.</text>
</comment>
<dbReference type="EMBL" id="LACB01000211">
    <property type="protein sequence ID" value="KAJ9486393.1"/>
    <property type="molecule type" value="Genomic_DNA"/>
</dbReference>
<keyword evidence="10" id="KW-1185">Reference proteome</keyword>
<dbReference type="Pfam" id="PF00884">
    <property type="entry name" value="Sulfatase"/>
    <property type="match status" value="1"/>
</dbReference>
<dbReference type="GO" id="GO:0018958">
    <property type="term" value="P:phenol-containing compound metabolic process"/>
    <property type="evidence" value="ECO:0007669"/>
    <property type="project" value="InterPro"/>
</dbReference>
<dbReference type="PROSITE" id="PS00523">
    <property type="entry name" value="SULFATASE_1"/>
    <property type="match status" value="1"/>
</dbReference>
<dbReference type="GO" id="GO:0008449">
    <property type="term" value="F:N-acetylglucosamine-6-sulfatase activity"/>
    <property type="evidence" value="ECO:0007669"/>
    <property type="project" value="TreeGrafter"/>
</dbReference>
<dbReference type="Proteomes" id="UP001227192">
    <property type="component" value="Unassembled WGS sequence"/>
</dbReference>
<feature type="modified residue" description="3-oxoalanine (Cys)" evidence="6">
    <location>
        <position position="81"/>
    </location>
</feature>
<dbReference type="InterPro" id="IPR012083">
    <property type="entry name" value="Arylsulfatase"/>
</dbReference>
<evidence type="ECO:0000313" key="9">
    <source>
        <dbReference type="EMBL" id="KAJ9486393.1"/>
    </source>
</evidence>
<evidence type="ECO:0000256" key="7">
    <source>
        <dbReference type="SAM" id="SignalP"/>
    </source>
</evidence>